<dbReference type="EMBL" id="MN739412">
    <property type="protein sequence ID" value="QHT03500.1"/>
    <property type="molecule type" value="Genomic_DNA"/>
</dbReference>
<evidence type="ECO:0000313" key="1">
    <source>
        <dbReference type="EMBL" id="QHT03500.1"/>
    </source>
</evidence>
<name>A0A6C0CI00_9ZZZZ</name>
<proteinExistence type="predicted"/>
<organism evidence="1">
    <name type="scientific">viral metagenome</name>
    <dbReference type="NCBI Taxonomy" id="1070528"/>
    <lineage>
        <taxon>unclassified sequences</taxon>
        <taxon>metagenomes</taxon>
        <taxon>organismal metagenomes</taxon>
    </lineage>
</organism>
<protein>
    <submittedName>
        <fullName evidence="1">Uncharacterized protein</fullName>
    </submittedName>
</protein>
<reference evidence="1" key="1">
    <citation type="journal article" date="2020" name="Nature">
        <title>Giant virus diversity and host interactions through global metagenomics.</title>
        <authorList>
            <person name="Schulz F."/>
            <person name="Roux S."/>
            <person name="Paez-Espino D."/>
            <person name="Jungbluth S."/>
            <person name="Walsh D.A."/>
            <person name="Denef V.J."/>
            <person name="McMahon K.D."/>
            <person name="Konstantinidis K.T."/>
            <person name="Eloe-Fadrosh E.A."/>
            <person name="Kyrpides N.C."/>
            <person name="Woyke T."/>
        </authorList>
    </citation>
    <scope>NUCLEOTIDE SEQUENCE</scope>
    <source>
        <strain evidence="1">GVMAG-M-3300021079-18</strain>
    </source>
</reference>
<accession>A0A6C0CI00</accession>
<sequence>MSKYDPFIKQCLGAKYKEKSFDELTISTATIDVRLPEIADVNYKYLFEHLSVDDRNSTTVRGPAGTIFGAKEGDKSRGNPPTKTSKALKNATMIWIWLLEKWVNVKISRSSLHITGCKKLEQAAEACRYVQQHMELLVTYDFKPYGSYPYALRFDVNMINYNFSLDVALSLPDFEEFLYKRRHEQIVSSYDQNIHGTCLPLRCPELRVKYTVNDNGQVSMCTSVPDIEQALYNVRQAYSLFFDSLEEFQNE</sequence>
<dbReference type="AlphaFoldDB" id="A0A6C0CI00"/>